<keyword evidence="2" id="KW-0012">Acyltransferase</keyword>
<sequence length="195" mass="22808">MDLTKFDFNGFPNLESKRFILREVKEKDYLSIYEIYSDNDTVKYQQMGTMQTMEQAQKSVQAFLRGFENKKFIRWCIATKEQDNVVGLITLHSFNEWNSQGEIGFMLNKAYWRQNIMGEVGEEVLKFAFQVMGLNRIEASVHPENIASIKLCEKLGFKEEGVKKEAAYNKKTNEYEDRVMLGITKNSSKYKGFQK</sequence>
<keyword evidence="2" id="KW-0808">Transferase</keyword>
<comment type="caution">
    <text evidence="2">The sequence shown here is derived from an EMBL/GenBank/DDBJ whole genome shotgun (WGS) entry which is preliminary data.</text>
</comment>
<dbReference type="Pfam" id="PF13302">
    <property type="entry name" value="Acetyltransf_3"/>
    <property type="match status" value="1"/>
</dbReference>
<evidence type="ECO:0000313" key="2">
    <source>
        <dbReference type="EMBL" id="MBP2023278.1"/>
    </source>
</evidence>
<dbReference type="InterPro" id="IPR000182">
    <property type="entry name" value="GNAT_dom"/>
</dbReference>
<dbReference type="RefSeq" id="WP_021283529.1">
    <property type="nucleotide sequence ID" value="NZ_JAGGLL010000026.1"/>
</dbReference>
<dbReference type="PANTHER" id="PTHR43792:SF9">
    <property type="entry name" value="RIBOSOMAL-PROTEIN-ALANINE ACETYLTRANSFERASE"/>
    <property type="match status" value="1"/>
</dbReference>
<name>A0ABS4K672_9CLOT</name>
<organism evidence="2 3">
    <name type="scientific">Clostridium punense</name>
    <dbReference type="NCBI Taxonomy" id="1054297"/>
    <lineage>
        <taxon>Bacteria</taxon>
        <taxon>Bacillati</taxon>
        <taxon>Bacillota</taxon>
        <taxon>Clostridia</taxon>
        <taxon>Eubacteriales</taxon>
        <taxon>Clostridiaceae</taxon>
        <taxon>Clostridium</taxon>
    </lineage>
</organism>
<dbReference type="Proteomes" id="UP001519308">
    <property type="component" value="Unassembled WGS sequence"/>
</dbReference>
<evidence type="ECO:0000313" key="3">
    <source>
        <dbReference type="Proteomes" id="UP001519308"/>
    </source>
</evidence>
<keyword evidence="3" id="KW-1185">Reference proteome</keyword>
<dbReference type="EMBL" id="JAGGLL010000026">
    <property type="protein sequence ID" value="MBP2023278.1"/>
    <property type="molecule type" value="Genomic_DNA"/>
</dbReference>
<reference evidence="2 3" key="1">
    <citation type="submission" date="2021-03" db="EMBL/GenBank/DDBJ databases">
        <title>Genomic Encyclopedia of Type Strains, Phase IV (KMG-IV): sequencing the most valuable type-strain genomes for metagenomic binning, comparative biology and taxonomic classification.</title>
        <authorList>
            <person name="Goeker M."/>
        </authorList>
    </citation>
    <scope>NUCLEOTIDE SEQUENCE [LARGE SCALE GENOMIC DNA]</scope>
    <source>
        <strain evidence="2 3">DSM 28650</strain>
    </source>
</reference>
<dbReference type="PROSITE" id="PS51186">
    <property type="entry name" value="GNAT"/>
    <property type="match status" value="1"/>
</dbReference>
<accession>A0ABS4K672</accession>
<dbReference type="InterPro" id="IPR051531">
    <property type="entry name" value="N-acetyltransferase"/>
</dbReference>
<dbReference type="PANTHER" id="PTHR43792">
    <property type="entry name" value="GNAT FAMILY, PUTATIVE (AFU_ORTHOLOGUE AFUA_3G00765)-RELATED-RELATED"/>
    <property type="match status" value="1"/>
</dbReference>
<dbReference type="SUPFAM" id="SSF55729">
    <property type="entry name" value="Acyl-CoA N-acyltransferases (Nat)"/>
    <property type="match status" value="1"/>
</dbReference>
<gene>
    <name evidence="2" type="ORF">J2Z44_003115</name>
</gene>
<dbReference type="GO" id="GO:0008999">
    <property type="term" value="F:protein-N-terminal-alanine acetyltransferase activity"/>
    <property type="evidence" value="ECO:0007669"/>
    <property type="project" value="UniProtKB-EC"/>
</dbReference>
<feature type="domain" description="N-acetyltransferase" evidence="1">
    <location>
        <begin position="19"/>
        <end position="182"/>
    </location>
</feature>
<protein>
    <submittedName>
        <fullName evidence="2">Ribosomal-protein-alanine N-acetyltransferase</fullName>
        <ecNumber evidence="2">2.3.1.267</ecNumber>
    </submittedName>
</protein>
<dbReference type="Gene3D" id="3.40.630.30">
    <property type="match status" value="1"/>
</dbReference>
<dbReference type="InterPro" id="IPR016181">
    <property type="entry name" value="Acyl_CoA_acyltransferase"/>
</dbReference>
<dbReference type="EC" id="2.3.1.267" evidence="2"/>
<proteinExistence type="predicted"/>
<evidence type="ECO:0000259" key="1">
    <source>
        <dbReference type="PROSITE" id="PS51186"/>
    </source>
</evidence>